<evidence type="ECO:0000313" key="1">
    <source>
        <dbReference type="EMBL" id="KAI3832679.1"/>
    </source>
</evidence>
<gene>
    <name evidence="1" type="ORF">MKW98_002225</name>
</gene>
<dbReference type="EMBL" id="JAJJMB010017986">
    <property type="protein sequence ID" value="KAI3832679.1"/>
    <property type="molecule type" value="Genomic_DNA"/>
</dbReference>
<accession>A0AAD4X2R4</accession>
<name>A0AAD4X2R4_9MAGN</name>
<proteinExistence type="predicted"/>
<dbReference type="AlphaFoldDB" id="A0AAD4X2R4"/>
<comment type="caution">
    <text evidence="1">The sequence shown here is derived from an EMBL/GenBank/DDBJ whole genome shotgun (WGS) entry which is preliminary data.</text>
</comment>
<organism evidence="1 2">
    <name type="scientific">Papaver atlanticum</name>
    <dbReference type="NCBI Taxonomy" id="357466"/>
    <lineage>
        <taxon>Eukaryota</taxon>
        <taxon>Viridiplantae</taxon>
        <taxon>Streptophyta</taxon>
        <taxon>Embryophyta</taxon>
        <taxon>Tracheophyta</taxon>
        <taxon>Spermatophyta</taxon>
        <taxon>Magnoliopsida</taxon>
        <taxon>Ranunculales</taxon>
        <taxon>Papaveraceae</taxon>
        <taxon>Papaveroideae</taxon>
        <taxon>Papaver</taxon>
    </lineage>
</organism>
<protein>
    <submittedName>
        <fullName evidence="1">Uncharacterized protein</fullName>
    </submittedName>
</protein>
<reference evidence="1" key="1">
    <citation type="submission" date="2022-04" db="EMBL/GenBank/DDBJ databases">
        <title>A functionally conserved STORR gene fusion in Papaver species that diverged 16.8 million years ago.</title>
        <authorList>
            <person name="Catania T."/>
        </authorList>
    </citation>
    <scope>NUCLEOTIDE SEQUENCE</scope>
    <source>
        <strain evidence="1">S-188037</strain>
    </source>
</reference>
<evidence type="ECO:0000313" key="2">
    <source>
        <dbReference type="Proteomes" id="UP001202328"/>
    </source>
</evidence>
<keyword evidence="2" id="KW-1185">Reference proteome</keyword>
<sequence>MFGWCNARLRSDLETEVNCCQALQLSWTKKCVPKHFPRHPKPCYWNINNKANNFQHIKKVLRHGKIELKALLAKLLHNPRE</sequence>
<dbReference type="Proteomes" id="UP001202328">
    <property type="component" value="Unassembled WGS sequence"/>
</dbReference>